<proteinExistence type="predicted"/>
<feature type="transmembrane region" description="Helical" evidence="2">
    <location>
        <begin position="12"/>
        <end position="31"/>
    </location>
</feature>
<name>D5PF47_9MYCO</name>
<dbReference type="RefSeq" id="WP_007168780.1">
    <property type="nucleotide sequence ID" value="NZ_GG770554.1"/>
</dbReference>
<evidence type="ECO:0000256" key="1">
    <source>
        <dbReference type="SAM" id="Coils"/>
    </source>
</evidence>
<dbReference type="EMBL" id="ADNV01000330">
    <property type="protein sequence ID" value="EFG75291.1"/>
    <property type="molecule type" value="Genomic_DNA"/>
</dbReference>
<keyword evidence="4" id="KW-1185">Reference proteome</keyword>
<comment type="caution">
    <text evidence="3">The sequence shown here is derived from an EMBL/GenBank/DDBJ whole genome shotgun (WGS) entry which is preliminary data.</text>
</comment>
<dbReference type="AlphaFoldDB" id="D5PF47"/>
<sequence length="183" mass="20213">MLPTAVSETVLVALIGGVFTALVPVCTLIGIRIERRSKNTHAVAALKNSEAAQEQAEAAKHEAEAAKDEAEAAKRQADAALVAAVAEMRRAVTAEREQSNADWARFVDAKDREIDSLRGRVEKNDERLGQAEMRALADRERADRSDRLYWKAVVYLRIVIRWISDEHPGETYPAPPAELIADL</sequence>
<gene>
    <name evidence="3" type="ORF">HMPREF0591_4791</name>
</gene>
<organism evidence="3 4">
    <name type="scientific">Mycobacterium parascrofulaceum ATCC BAA-614</name>
    <dbReference type="NCBI Taxonomy" id="525368"/>
    <lineage>
        <taxon>Bacteria</taxon>
        <taxon>Bacillati</taxon>
        <taxon>Actinomycetota</taxon>
        <taxon>Actinomycetes</taxon>
        <taxon>Mycobacteriales</taxon>
        <taxon>Mycobacteriaceae</taxon>
        <taxon>Mycobacterium</taxon>
        <taxon>Mycobacterium simiae complex</taxon>
    </lineage>
</organism>
<reference evidence="3 4" key="1">
    <citation type="submission" date="2010-04" db="EMBL/GenBank/DDBJ databases">
        <authorList>
            <person name="Muzny D."/>
            <person name="Qin X."/>
            <person name="Deng J."/>
            <person name="Jiang H."/>
            <person name="Liu Y."/>
            <person name="Qu J."/>
            <person name="Song X.-Z."/>
            <person name="Zhang L."/>
            <person name="Thornton R."/>
            <person name="Coyle M."/>
            <person name="Francisco L."/>
            <person name="Jackson L."/>
            <person name="Javaid M."/>
            <person name="Korchina V."/>
            <person name="Kovar C."/>
            <person name="Mata R."/>
            <person name="Mathew T."/>
            <person name="Ngo R."/>
            <person name="Nguyen L."/>
            <person name="Nguyen N."/>
            <person name="Okwuonu G."/>
            <person name="Ongeri F."/>
            <person name="Pham C."/>
            <person name="Simmons D."/>
            <person name="Wilczek-Boney K."/>
            <person name="Hale W."/>
            <person name="Jakkamsetti A."/>
            <person name="Pham P."/>
            <person name="Ruth R."/>
            <person name="San Lucas F."/>
            <person name="Warren J."/>
            <person name="Zhang J."/>
            <person name="Zhao Z."/>
            <person name="Zhou C."/>
            <person name="Zhu D."/>
            <person name="Lee S."/>
            <person name="Bess C."/>
            <person name="Blankenburg K."/>
            <person name="Forbes L."/>
            <person name="Fu Q."/>
            <person name="Gubbala S."/>
            <person name="Hirani K."/>
            <person name="Jayaseelan J.C."/>
            <person name="Lara F."/>
            <person name="Munidasa M."/>
            <person name="Palculict T."/>
            <person name="Patil S."/>
            <person name="Pu L.-L."/>
            <person name="Saada N."/>
            <person name="Tang L."/>
            <person name="Weissenberger G."/>
            <person name="Zhu Y."/>
            <person name="Hemphill L."/>
            <person name="Shang Y."/>
            <person name="Youmans B."/>
            <person name="Ayvaz T."/>
            <person name="Ross M."/>
            <person name="Santibanez J."/>
            <person name="Aqrawi P."/>
            <person name="Gross S."/>
            <person name="Joshi V."/>
            <person name="Fowler G."/>
            <person name="Nazareth L."/>
            <person name="Reid J."/>
            <person name="Worley K."/>
            <person name="Petrosino J."/>
            <person name="Highlander S."/>
            <person name="Gibbs R."/>
        </authorList>
    </citation>
    <scope>NUCLEOTIDE SEQUENCE [LARGE SCALE GENOMIC DNA]</scope>
    <source>
        <strain evidence="3 4">ATCC BAA-614</strain>
    </source>
</reference>
<keyword evidence="2" id="KW-0472">Membrane</keyword>
<dbReference type="HOGENOM" id="CLU_1576751_0_0_11"/>
<accession>D5PF47</accession>
<protein>
    <submittedName>
        <fullName evidence="3">Uncharacterized protein</fullName>
    </submittedName>
</protein>
<keyword evidence="2" id="KW-0812">Transmembrane</keyword>
<evidence type="ECO:0000313" key="3">
    <source>
        <dbReference type="EMBL" id="EFG75291.1"/>
    </source>
</evidence>
<keyword evidence="1" id="KW-0175">Coiled coil</keyword>
<keyword evidence="2" id="KW-1133">Transmembrane helix</keyword>
<evidence type="ECO:0000313" key="4">
    <source>
        <dbReference type="Proteomes" id="UP000003653"/>
    </source>
</evidence>
<evidence type="ECO:0000256" key="2">
    <source>
        <dbReference type="SAM" id="Phobius"/>
    </source>
</evidence>
<feature type="coiled-coil region" evidence="1">
    <location>
        <begin position="42"/>
        <end position="87"/>
    </location>
</feature>
<dbReference type="Proteomes" id="UP000003653">
    <property type="component" value="Unassembled WGS sequence"/>
</dbReference>